<name>A0A9J5Y2R5_SOLCO</name>
<protein>
    <submittedName>
        <fullName evidence="1">Uncharacterized protein</fullName>
    </submittedName>
</protein>
<accession>A0A9J5Y2R5</accession>
<proteinExistence type="predicted"/>
<evidence type="ECO:0000313" key="1">
    <source>
        <dbReference type="EMBL" id="KAG5594721.1"/>
    </source>
</evidence>
<dbReference type="EMBL" id="JACXVP010000007">
    <property type="protein sequence ID" value="KAG5594721.1"/>
    <property type="molecule type" value="Genomic_DNA"/>
</dbReference>
<dbReference type="PANTHER" id="PTHR32108:SF9">
    <property type="entry name" value="REVERSE TRANSCRIPTASE RNASE H-LIKE DOMAIN-CONTAINING PROTEIN"/>
    <property type="match status" value="1"/>
</dbReference>
<dbReference type="Proteomes" id="UP000824120">
    <property type="component" value="Chromosome 7"/>
</dbReference>
<dbReference type="AlphaFoldDB" id="A0A9J5Y2R5"/>
<keyword evidence="2" id="KW-1185">Reference proteome</keyword>
<gene>
    <name evidence="1" type="ORF">H5410_035953</name>
</gene>
<reference evidence="1 2" key="1">
    <citation type="submission" date="2020-09" db="EMBL/GenBank/DDBJ databases">
        <title>De no assembly of potato wild relative species, Solanum commersonii.</title>
        <authorList>
            <person name="Cho K."/>
        </authorList>
    </citation>
    <scope>NUCLEOTIDE SEQUENCE [LARGE SCALE GENOMIC DNA]</scope>
    <source>
        <strain evidence="1">LZ3.2</strain>
        <tissue evidence="1">Leaf</tissue>
    </source>
</reference>
<dbReference type="OrthoDB" id="1305184at2759"/>
<sequence>MEKDTKLKEDASINAQLQGLRKALKSLQFTRGAENLDCDDLCIHPDIDMPVGYKPPKFDMFDGKSDPHAHLRAYCDKRTVTPIPSNPQIAVHTSYIPHPIYNTQLHYNPSRAPAYQNPPRPYVPVQAPIHQNRPAYAPRPLAVLQPVEGKLHDPIPRNFDGNKRCAYRSGIQGHDTKDCYGLKNQIKSLIRRGVIKCTPAPPNVNNNPLPTHENREVNMVTLDEEYGALTAQTWMKQMP</sequence>
<dbReference type="PANTHER" id="PTHR32108">
    <property type="entry name" value="DNA-DIRECTED RNA POLYMERASE SUBUNIT ALPHA"/>
    <property type="match status" value="1"/>
</dbReference>
<organism evidence="1 2">
    <name type="scientific">Solanum commersonii</name>
    <name type="common">Commerson's wild potato</name>
    <name type="synonym">Commerson's nightshade</name>
    <dbReference type="NCBI Taxonomy" id="4109"/>
    <lineage>
        <taxon>Eukaryota</taxon>
        <taxon>Viridiplantae</taxon>
        <taxon>Streptophyta</taxon>
        <taxon>Embryophyta</taxon>
        <taxon>Tracheophyta</taxon>
        <taxon>Spermatophyta</taxon>
        <taxon>Magnoliopsida</taxon>
        <taxon>eudicotyledons</taxon>
        <taxon>Gunneridae</taxon>
        <taxon>Pentapetalae</taxon>
        <taxon>asterids</taxon>
        <taxon>lamiids</taxon>
        <taxon>Solanales</taxon>
        <taxon>Solanaceae</taxon>
        <taxon>Solanoideae</taxon>
        <taxon>Solaneae</taxon>
        <taxon>Solanum</taxon>
    </lineage>
</organism>
<comment type="caution">
    <text evidence="1">The sequence shown here is derived from an EMBL/GenBank/DDBJ whole genome shotgun (WGS) entry which is preliminary data.</text>
</comment>
<evidence type="ECO:0000313" key="2">
    <source>
        <dbReference type="Proteomes" id="UP000824120"/>
    </source>
</evidence>